<dbReference type="Proteomes" id="UP000466431">
    <property type="component" value="Chromosome"/>
</dbReference>
<dbReference type="Pfam" id="PF21805">
    <property type="entry name" value="Imm5_like"/>
    <property type="match status" value="1"/>
</dbReference>
<evidence type="ECO:0000259" key="1">
    <source>
        <dbReference type="Pfam" id="PF21805"/>
    </source>
</evidence>
<sequence>MPDDVTTFELSESELRIVTGYAAACARPALAIFERVRPDDPRPRAAIETAQGFADGADRTKALRDTAWAAQRAAHEARDAGQGARR</sequence>
<proteinExistence type="predicted"/>
<protein>
    <recommendedName>
        <fullName evidence="1">Imm-5-like domain-containing protein</fullName>
    </recommendedName>
</protein>
<dbReference type="RefSeq" id="WP_083001780.1">
    <property type="nucleotide sequence ID" value="NZ_AP022591.1"/>
</dbReference>
<dbReference type="EMBL" id="AP022591">
    <property type="protein sequence ID" value="BBY46198.1"/>
    <property type="molecule type" value="Genomic_DNA"/>
</dbReference>
<dbReference type="STRING" id="1249101.BST21_10075"/>
<dbReference type="AlphaFoldDB" id="A0A1X0BWZ3"/>
<dbReference type="KEGG" id="mcee:MCEL_44930"/>
<keyword evidence="3" id="KW-1185">Reference proteome</keyword>
<name>A0A1X0BWZ3_MYCCF</name>
<organism evidence="2 3">
    <name type="scientific">Mycolicibacterium celeriflavum</name>
    <name type="common">Mycobacterium celeriflavum</name>
    <dbReference type="NCBI Taxonomy" id="1249101"/>
    <lineage>
        <taxon>Bacteria</taxon>
        <taxon>Bacillati</taxon>
        <taxon>Actinomycetota</taxon>
        <taxon>Actinomycetes</taxon>
        <taxon>Mycobacteriales</taxon>
        <taxon>Mycobacteriaceae</taxon>
        <taxon>Mycolicibacterium</taxon>
    </lineage>
</organism>
<reference evidence="2 3" key="1">
    <citation type="journal article" date="2019" name="Emerg. Microbes Infect.">
        <title>Comprehensive subspecies identification of 175 nontuberculous mycobacteria species based on 7547 genomic profiles.</title>
        <authorList>
            <person name="Matsumoto Y."/>
            <person name="Kinjo T."/>
            <person name="Motooka D."/>
            <person name="Nabeya D."/>
            <person name="Jung N."/>
            <person name="Uechi K."/>
            <person name="Horii T."/>
            <person name="Iida T."/>
            <person name="Fujita J."/>
            <person name="Nakamura S."/>
        </authorList>
    </citation>
    <scope>NUCLEOTIDE SEQUENCE [LARGE SCALE GENOMIC DNA]</scope>
    <source>
        <strain evidence="2 3">JCM 18439</strain>
    </source>
</reference>
<gene>
    <name evidence="2" type="ORF">MCEL_44930</name>
</gene>
<evidence type="ECO:0000313" key="3">
    <source>
        <dbReference type="Proteomes" id="UP000466431"/>
    </source>
</evidence>
<dbReference type="InterPro" id="IPR048667">
    <property type="entry name" value="Imm5-like"/>
</dbReference>
<feature type="domain" description="Imm-5-like" evidence="1">
    <location>
        <begin position="11"/>
        <end position="81"/>
    </location>
</feature>
<accession>A0A1X0BWZ3</accession>
<evidence type="ECO:0000313" key="2">
    <source>
        <dbReference type="EMBL" id="BBY46198.1"/>
    </source>
</evidence>